<reference evidence="9 10" key="1">
    <citation type="submission" date="2024-03" db="EMBL/GenBank/DDBJ databases">
        <title>The Acrasis kona genome and developmental transcriptomes reveal deep origins of eukaryotic multicellular pathways.</title>
        <authorList>
            <person name="Sheikh S."/>
            <person name="Fu C.-J."/>
            <person name="Brown M.W."/>
            <person name="Baldauf S.L."/>
        </authorList>
    </citation>
    <scope>NUCLEOTIDE SEQUENCE [LARGE SCALE GENOMIC DNA]</scope>
    <source>
        <strain evidence="9 10">ATCC MYA-3509</strain>
    </source>
</reference>
<dbReference type="CDD" id="cd00593">
    <property type="entry name" value="RIBOc"/>
    <property type="match status" value="2"/>
</dbReference>
<dbReference type="Gene3D" id="1.10.1520.10">
    <property type="entry name" value="Ribonuclease III domain"/>
    <property type="match status" value="2"/>
</dbReference>
<protein>
    <submittedName>
        <fullName evidence="9">Endoribonuclease Dicer</fullName>
    </submittedName>
</protein>
<dbReference type="PROSITE" id="PS50142">
    <property type="entry name" value="RNASE_3_2"/>
    <property type="match status" value="2"/>
</dbReference>
<gene>
    <name evidence="9" type="ORF">AKO1_008949</name>
</gene>
<keyword evidence="2" id="KW-0378">Hydrolase</keyword>
<evidence type="ECO:0000313" key="9">
    <source>
        <dbReference type="EMBL" id="KAL0488144.1"/>
    </source>
</evidence>
<dbReference type="PANTHER" id="PTHR14950">
    <property type="entry name" value="DICER-RELATED"/>
    <property type="match status" value="1"/>
</dbReference>
<dbReference type="InterPro" id="IPR000999">
    <property type="entry name" value="RNase_III_dom"/>
</dbReference>
<evidence type="ECO:0000256" key="3">
    <source>
        <dbReference type="ARBA" id="ARBA00022842"/>
    </source>
</evidence>
<dbReference type="AlphaFoldDB" id="A0AAW2ZHI8"/>
<feature type="domain" description="RNase III" evidence="8">
    <location>
        <begin position="921"/>
        <end position="1066"/>
    </location>
</feature>
<dbReference type="PROSITE" id="PS00517">
    <property type="entry name" value="RNASE_3_1"/>
    <property type="match status" value="1"/>
</dbReference>
<evidence type="ECO:0000313" key="10">
    <source>
        <dbReference type="Proteomes" id="UP001431209"/>
    </source>
</evidence>
<dbReference type="Proteomes" id="UP001431209">
    <property type="component" value="Unassembled WGS sequence"/>
</dbReference>
<proteinExistence type="predicted"/>
<keyword evidence="1" id="KW-0479">Metal-binding</keyword>
<name>A0AAW2ZHI8_9EUKA</name>
<feature type="domain" description="RNase III" evidence="8">
    <location>
        <begin position="731"/>
        <end position="869"/>
    </location>
</feature>
<dbReference type="Gene3D" id="2.170.260.10">
    <property type="entry name" value="paz domain"/>
    <property type="match status" value="1"/>
</dbReference>
<keyword evidence="10" id="KW-1185">Reference proteome</keyword>
<dbReference type="GO" id="GO:0004525">
    <property type="term" value="F:ribonuclease III activity"/>
    <property type="evidence" value="ECO:0007669"/>
    <property type="project" value="InterPro"/>
</dbReference>
<dbReference type="InterPro" id="IPR014720">
    <property type="entry name" value="dsRBD_dom"/>
</dbReference>
<dbReference type="SUPFAM" id="SSF54768">
    <property type="entry name" value="dsRNA-binding domain-like"/>
    <property type="match status" value="1"/>
</dbReference>
<dbReference type="Gene3D" id="3.40.50.300">
    <property type="entry name" value="P-loop containing nucleotide triphosphate hydrolases"/>
    <property type="match status" value="1"/>
</dbReference>
<organism evidence="9 10">
    <name type="scientific">Acrasis kona</name>
    <dbReference type="NCBI Taxonomy" id="1008807"/>
    <lineage>
        <taxon>Eukaryota</taxon>
        <taxon>Discoba</taxon>
        <taxon>Heterolobosea</taxon>
        <taxon>Tetramitia</taxon>
        <taxon>Eutetramitia</taxon>
        <taxon>Acrasidae</taxon>
        <taxon>Acrasis</taxon>
    </lineage>
</organism>
<evidence type="ECO:0000256" key="1">
    <source>
        <dbReference type="ARBA" id="ARBA00022723"/>
    </source>
</evidence>
<dbReference type="PROSITE" id="PS50137">
    <property type="entry name" value="DS_RBD"/>
    <property type="match status" value="1"/>
</dbReference>
<evidence type="ECO:0000256" key="2">
    <source>
        <dbReference type="ARBA" id="ARBA00022801"/>
    </source>
</evidence>
<dbReference type="GO" id="GO:0046872">
    <property type="term" value="F:metal ion binding"/>
    <property type="evidence" value="ECO:0007669"/>
    <property type="project" value="UniProtKB-KW"/>
</dbReference>
<feature type="domain" description="DRBM" evidence="7">
    <location>
        <begin position="1131"/>
        <end position="1161"/>
    </location>
</feature>
<evidence type="ECO:0000259" key="8">
    <source>
        <dbReference type="PROSITE" id="PS50142"/>
    </source>
</evidence>
<evidence type="ECO:0000256" key="5">
    <source>
        <dbReference type="ARBA" id="ARBA00023211"/>
    </source>
</evidence>
<dbReference type="InterPro" id="IPR027417">
    <property type="entry name" value="P-loop_NTPase"/>
</dbReference>
<dbReference type="Pfam" id="PF00636">
    <property type="entry name" value="Ribonuclease_3"/>
    <property type="match status" value="2"/>
</dbReference>
<dbReference type="PANTHER" id="PTHR14950:SF37">
    <property type="entry name" value="ENDORIBONUCLEASE DICER"/>
    <property type="match status" value="1"/>
</dbReference>
<evidence type="ECO:0000259" key="7">
    <source>
        <dbReference type="PROSITE" id="PS50137"/>
    </source>
</evidence>
<dbReference type="GO" id="GO:0006396">
    <property type="term" value="P:RNA processing"/>
    <property type="evidence" value="ECO:0007669"/>
    <property type="project" value="InterPro"/>
</dbReference>
<keyword evidence="3" id="KW-0460">Magnesium</keyword>
<comment type="caution">
    <text evidence="9">The sequence shown here is derived from an EMBL/GenBank/DDBJ whole genome shotgun (WGS) entry which is preliminary data.</text>
</comment>
<keyword evidence="5" id="KW-0464">Manganese</keyword>
<dbReference type="GO" id="GO:0003723">
    <property type="term" value="F:RNA binding"/>
    <property type="evidence" value="ECO:0007669"/>
    <property type="project" value="UniProtKB-UniRule"/>
</dbReference>
<dbReference type="EMBL" id="JAOPGA020001408">
    <property type="protein sequence ID" value="KAL0488144.1"/>
    <property type="molecule type" value="Genomic_DNA"/>
</dbReference>
<sequence>MTIDILENNKISPIFDRNVIVMGNKKTCTDYILSYTERRITENKTTFILENSKERIIERALSVAEGILRSRVGFYASAKGDIDAVRITDKDKKTRDLIQSSVESWKIQMLENDVLILTGQLFLELVLKEHIIINQNLGTIIMEDCNLCVGNSIYQRIMNNGFFSSDASKRPQLLGTAQIPASIDEKRWLKYMMCEEIIQLTKPQSTQITQEVSIETKTIDDIEYHTHTSPEPDNIDQVLFSIFNSCTVQVPKILLLAQTATLAHKAFLFTRQLRPEWSCRFTLLQAKSKLNKDLPNRSSPEQTLREYKSNNCNAVFSTDIFHADIPSSCDLIICTDRNSFSRCSMKLSACKQDGLRKIVLIDRNNIADFKWMYPNPKQSINPPKPKGQPTAPMPKISEIQKTVRTKPSVLYSTRSEFERIALSTGLHLGVVHSDVGDDPASIGILTSSRLPLEKTESTSMVDFRGRPCNMHSTNVEGPILLTPDQLEQITTSHCFMVSVMLNIKMNNVTGSDVCKYYLYVPVNSTKTGIDFEGVAHLNDMHRCSRLDFKNQDHSHQVTTGLINCMDADQLLPVSKWICIPRYGGDPRQYGSHCKNLYFIERIRTDINKHSPLDPDNTNMTTTFSEYYKSKHNLTVDSEGHLIEARLVKKSVNGLNRQNQDTSKSGLPPQQLMPELFVFYPIQHLFRSFIMMPSFMWGLEMNLTAIEMQQLLRQHLPADAFHHDNDKHLDTLLLTAVSSKASKLTQNYEVLEFVGDDIFKLLTSWSLYLSSEGLNEGQMSTTKSRIVSNQNFCRIAMRNGLEQFILAENTSHWSYQPPLFDLTPPTITVVRGSPPSTDTFLSSQDNTILYEKKVADVVEAVMGAMYLYGGLYAACHFAKFLGMDQQIDLDHILKYPHVRGDKSMWSPSSTFPSIPSPGDRVESIATRFSKKCLSDRYCFEDASLVESALKPGDSKFERLEYLGDAVLDFLSTVLLIHSLGRDTTPGILTDMRCTVTCNLTFSILSTRYGFHEFLNENYRHNILQFVNQWADTIHDDEWLPPGPTDEGPKTLGDVFETIAGAVFIDSGMNVGMVAHVYNQWVDMVRNRVNPDSVKNHPTARLLIDCQVHHCTKSDYVFGVENGGDLKSAAFVVHGREVSVGVGKNKKSAKRDASIKALAVIDGECDFWEICDCESSQHVQE</sequence>
<accession>A0AAW2ZHI8</accession>
<keyword evidence="4 6" id="KW-0694">RNA-binding</keyword>
<dbReference type="SMART" id="SM00535">
    <property type="entry name" value="RIBOc"/>
    <property type="match status" value="2"/>
</dbReference>
<dbReference type="SUPFAM" id="SSF69065">
    <property type="entry name" value="RNase III domain-like"/>
    <property type="match status" value="2"/>
</dbReference>
<evidence type="ECO:0000256" key="6">
    <source>
        <dbReference type="PROSITE-ProRule" id="PRU00266"/>
    </source>
</evidence>
<evidence type="ECO:0000256" key="4">
    <source>
        <dbReference type="ARBA" id="ARBA00022884"/>
    </source>
</evidence>
<dbReference type="InterPro" id="IPR036389">
    <property type="entry name" value="RNase_III_sf"/>
</dbReference>